<evidence type="ECO:0000259" key="11">
    <source>
        <dbReference type="PROSITE" id="PS50195"/>
    </source>
</evidence>
<evidence type="ECO:0000256" key="5">
    <source>
        <dbReference type="ARBA" id="ARBA00022753"/>
    </source>
</evidence>
<dbReference type="GO" id="GO:0005774">
    <property type="term" value="C:vacuolar membrane"/>
    <property type="evidence" value="ECO:0007669"/>
    <property type="project" value="UniProtKB-SubCell"/>
</dbReference>
<dbReference type="PROSITE" id="PS50195">
    <property type="entry name" value="PX"/>
    <property type="match status" value="1"/>
</dbReference>
<proteinExistence type="inferred from homology"/>
<evidence type="ECO:0000313" key="12">
    <source>
        <dbReference type="EMBL" id="CAG8490586.1"/>
    </source>
</evidence>
<dbReference type="GO" id="GO:0010008">
    <property type="term" value="C:endosome membrane"/>
    <property type="evidence" value="ECO:0007669"/>
    <property type="project" value="UniProtKB-SubCell"/>
</dbReference>
<feature type="domain" description="PX" evidence="11">
    <location>
        <begin position="414"/>
        <end position="524"/>
    </location>
</feature>
<feature type="region of interest" description="Disordered" evidence="10">
    <location>
        <begin position="161"/>
        <end position="198"/>
    </location>
</feature>
<keyword evidence="4" id="KW-0926">Vacuole</keyword>
<evidence type="ECO:0000256" key="7">
    <source>
        <dbReference type="ARBA" id="ARBA00033728"/>
    </source>
</evidence>
<reference evidence="12" key="1">
    <citation type="submission" date="2021-06" db="EMBL/GenBank/DDBJ databases">
        <authorList>
            <person name="Kallberg Y."/>
            <person name="Tangrot J."/>
            <person name="Rosling A."/>
        </authorList>
    </citation>
    <scope>NUCLEOTIDE SEQUENCE</scope>
    <source>
        <strain evidence="12">IA702</strain>
    </source>
</reference>
<feature type="compositionally biased region" description="Basic residues" evidence="10">
    <location>
        <begin position="246"/>
        <end position="256"/>
    </location>
</feature>
<gene>
    <name evidence="12" type="ORF">POCULU_LOCUS2048</name>
</gene>
<dbReference type="OrthoDB" id="10254720at2759"/>
<keyword evidence="13" id="KW-1185">Reference proteome</keyword>
<dbReference type="GO" id="GO:0032266">
    <property type="term" value="F:phosphatidylinositol-3-phosphate binding"/>
    <property type="evidence" value="ECO:0007669"/>
    <property type="project" value="InterPro"/>
</dbReference>
<keyword evidence="6" id="KW-0472">Membrane</keyword>
<evidence type="ECO:0000313" key="13">
    <source>
        <dbReference type="Proteomes" id="UP000789572"/>
    </source>
</evidence>
<organism evidence="12 13">
    <name type="scientific">Paraglomus occultum</name>
    <dbReference type="NCBI Taxonomy" id="144539"/>
    <lineage>
        <taxon>Eukaryota</taxon>
        <taxon>Fungi</taxon>
        <taxon>Fungi incertae sedis</taxon>
        <taxon>Mucoromycota</taxon>
        <taxon>Glomeromycotina</taxon>
        <taxon>Glomeromycetes</taxon>
        <taxon>Paraglomerales</taxon>
        <taxon>Paraglomeraceae</taxon>
        <taxon>Paraglomus</taxon>
    </lineage>
</organism>
<sequence length="524" mass="58481">MELQAQVQDLLDLSSNVTALLQKQTDSLIRQRSLVRRDKDEDYNSLNYDIELASRSLHVLEVRREIRTAVSELTEVRDQMKQQNGSPTRDWLDYVQVVMEHLHTLLKKGLDLASIDDAKSESLVSSSSRKELAYQSNSAYHSFTSSRKIVSNDQPKITITTRNTASNYNKPRRISNSTPFDPSADTQKPNLRADLTRRHSLDSEGISAARLFIGNLGLRAAPPKATTTTSVSQDLTTTNKPNVSSHKNKGGLHRHNQSSNAEKQLTQIISQDSEEMSDQFVDAVERQEDVDDDGGSVDRGKVVDTEELSTMTEKLMNRANIFHNSVMALDTVIEDDGQSQSSMRRLGSYVISVSNQDLTFLYALLSKGDNDDVSSLAPSLSSGSSSPISSPILTNTSYPTTQISLARDKPTHLFAEEVTVSDPLRVGAGYGSYIEYTCTVKGPEGTSITVRKRYSEFVKLRTQLSKAQPHFKNLIPKLPPKKVVGKFGTAFVERRRKDLEYFLTYILLHPTLGATPVVRKWFMS</sequence>
<name>A0A9N8WN28_9GLOM</name>
<evidence type="ECO:0000256" key="1">
    <source>
        <dbReference type="ARBA" id="ARBA00004148"/>
    </source>
</evidence>
<feature type="region of interest" description="Disordered" evidence="10">
    <location>
        <begin position="221"/>
        <end position="263"/>
    </location>
</feature>
<accession>A0A9N8WN28</accession>
<comment type="similarity">
    <text evidence="3">Belongs to the YPT35 family.</text>
</comment>
<dbReference type="Gene3D" id="3.30.1520.10">
    <property type="entry name" value="Phox-like domain"/>
    <property type="match status" value="1"/>
</dbReference>
<evidence type="ECO:0000256" key="9">
    <source>
        <dbReference type="ARBA" id="ARBA00033785"/>
    </source>
</evidence>
<dbReference type="InterPro" id="IPR001683">
    <property type="entry name" value="PX_dom"/>
</dbReference>
<dbReference type="AlphaFoldDB" id="A0A9N8WN28"/>
<keyword evidence="5" id="KW-0967">Endosome</keyword>
<dbReference type="PANTHER" id="PTHR10555">
    <property type="entry name" value="SORTING NEXIN"/>
    <property type="match status" value="1"/>
</dbReference>
<evidence type="ECO:0000256" key="8">
    <source>
        <dbReference type="ARBA" id="ARBA00033774"/>
    </source>
</evidence>
<dbReference type="Proteomes" id="UP000789572">
    <property type="component" value="Unassembled WGS sequence"/>
</dbReference>
<evidence type="ECO:0000256" key="2">
    <source>
        <dbReference type="ARBA" id="ARBA00004177"/>
    </source>
</evidence>
<feature type="compositionally biased region" description="Low complexity" evidence="10">
    <location>
        <begin position="226"/>
        <end position="238"/>
    </location>
</feature>
<dbReference type="EMBL" id="CAJVPJ010000174">
    <property type="protein sequence ID" value="CAG8490586.1"/>
    <property type="molecule type" value="Genomic_DNA"/>
</dbReference>
<dbReference type="SUPFAM" id="SSF64268">
    <property type="entry name" value="PX domain"/>
    <property type="match status" value="1"/>
</dbReference>
<comment type="caution">
    <text evidence="12">The sequence shown here is derived from an EMBL/GenBank/DDBJ whole genome shotgun (WGS) entry which is preliminary data.</text>
</comment>
<feature type="compositionally biased region" description="Polar residues" evidence="10">
    <location>
        <begin position="161"/>
        <end position="189"/>
    </location>
</feature>
<evidence type="ECO:0000256" key="4">
    <source>
        <dbReference type="ARBA" id="ARBA00022554"/>
    </source>
</evidence>
<dbReference type="InterPro" id="IPR037917">
    <property type="entry name" value="Ypt35_PX"/>
</dbReference>
<dbReference type="SMART" id="SM00312">
    <property type="entry name" value="PX"/>
    <property type="match status" value="1"/>
</dbReference>
<dbReference type="InterPro" id="IPR036871">
    <property type="entry name" value="PX_dom_sf"/>
</dbReference>
<feature type="region of interest" description="Disordered" evidence="10">
    <location>
        <begin position="374"/>
        <end position="393"/>
    </location>
</feature>
<dbReference type="CDD" id="cd07280">
    <property type="entry name" value="PX_YPT35"/>
    <property type="match status" value="1"/>
</dbReference>
<dbReference type="PANTHER" id="PTHR10555:SF170">
    <property type="entry name" value="FI18122P1"/>
    <property type="match status" value="1"/>
</dbReference>
<evidence type="ECO:0000256" key="6">
    <source>
        <dbReference type="ARBA" id="ARBA00023136"/>
    </source>
</evidence>
<evidence type="ECO:0000256" key="3">
    <source>
        <dbReference type="ARBA" id="ARBA00007426"/>
    </source>
</evidence>
<protein>
    <recommendedName>
        <fullName evidence="8">Endosomal/vacuolar adapter protein YPT35</fullName>
    </recommendedName>
    <alternativeName>
        <fullName evidence="9">PX domain-containing protein YPT35</fullName>
    </alternativeName>
</protein>
<dbReference type="Pfam" id="PF00787">
    <property type="entry name" value="PX"/>
    <property type="match status" value="1"/>
</dbReference>
<comment type="subcellular location">
    <subcellularLocation>
        <location evidence="2">Endosome</location>
    </subcellularLocation>
    <subcellularLocation>
        <location evidence="1">Vacuole membrane</location>
        <topology evidence="1">Peripheral membrane protein</topology>
    </subcellularLocation>
</comment>
<comment type="function">
    <text evidence="7">Recruits the lipid transfer protein VPS13 to endosomal and vacuolar membranes.</text>
</comment>
<evidence type="ECO:0000256" key="10">
    <source>
        <dbReference type="SAM" id="MobiDB-lite"/>
    </source>
</evidence>